<proteinExistence type="predicted"/>
<dbReference type="Gene3D" id="2.40.128.20">
    <property type="match status" value="1"/>
</dbReference>
<reference evidence="1" key="1">
    <citation type="submission" date="2020-10" db="EMBL/GenBank/DDBJ databases">
        <authorList>
            <person name="Gilroy R."/>
        </authorList>
    </citation>
    <scope>NUCLEOTIDE SEQUENCE</scope>
    <source>
        <strain evidence="1">CHK160-1198</strain>
    </source>
</reference>
<reference evidence="1" key="2">
    <citation type="journal article" date="2021" name="PeerJ">
        <title>Extensive microbial diversity within the chicken gut microbiome revealed by metagenomics and culture.</title>
        <authorList>
            <person name="Gilroy R."/>
            <person name="Ravi A."/>
            <person name="Getino M."/>
            <person name="Pursley I."/>
            <person name="Horton D.L."/>
            <person name="Alikhan N.F."/>
            <person name="Baker D."/>
            <person name="Gharbi K."/>
            <person name="Hall N."/>
            <person name="Watson M."/>
            <person name="Adriaenssens E.M."/>
            <person name="Foster-Nyarko E."/>
            <person name="Jarju S."/>
            <person name="Secka A."/>
            <person name="Antonio M."/>
            <person name="Oren A."/>
            <person name="Chaudhuri R.R."/>
            <person name="La Ragione R."/>
            <person name="Hildebrand F."/>
            <person name="Pallen M.J."/>
        </authorList>
    </citation>
    <scope>NUCLEOTIDE SEQUENCE</scope>
    <source>
        <strain evidence="1">CHK160-1198</strain>
    </source>
</reference>
<dbReference type="SUPFAM" id="SSF50814">
    <property type="entry name" value="Lipocalins"/>
    <property type="match status" value="1"/>
</dbReference>
<dbReference type="Pfam" id="PF09148">
    <property type="entry name" value="DUF1934"/>
    <property type="match status" value="1"/>
</dbReference>
<evidence type="ECO:0000313" key="1">
    <source>
        <dbReference type="EMBL" id="HIU63791.1"/>
    </source>
</evidence>
<dbReference type="Proteomes" id="UP000824099">
    <property type="component" value="Unassembled WGS sequence"/>
</dbReference>
<organism evidence="1 2">
    <name type="scientific">Candidatus Avacidaminococcus intestinavium</name>
    <dbReference type="NCBI Taxonomy" id="2840684"/>
    <lineage>
        <taxon>Bacteria</taxon>
        <taxon>Bacillati</taxon>
        <taxon>Bacillota</taxon>
        <taxon>Negativicutes</taxon>
        <taxon>Acidaminococcales</taxon>
        <taxon>Acidaminococcaceae</taxon>
        <taxon>Acidaminococcaceae incertae sedis</taxon>
        <taxon>Candidatus Avacidaminococcus</taxon>
    </lineage>
</organism>
<dbReference type="EMBL" id="DVNI01000029">
    <property type="protein sequence ID" value="HIU63791.1"/>
    <property type="molecule type" value="Genomic_DNA"/>
</dbReference>
<dbReference type="InterPro" id="IPR015231">
    <property type="entry name" value="DUF1934"/>
</dbReference>
<protein>
    <submittedName>
        <fullName evidence="1">DUF1934 domain-containing protein</fullName>
    </submittedName>
</protein>
<evidence type="ECO:0000313" key="2">
    <source>
        <dbReference type="Proteomes" id="UP000824099"/>
    </source>
</evidence>
<comment type="caution">
    <text evidence="1">The sequence shown here is derived from an EMBL/GenBank/DDBJ whole genome shotgun (WGS) entry which is preliminary data.</text>
</comment>
<sequence>MRKVKIKVEGLSAGEAGQDEMTQETQGTLRHKNDKYYVVYEEPAATGLGKTKTTLRWDSERVLLLRHGQVECRQEFANDFEDHALYITPELTIPLRTLTKELQISQEVKSWQLEIKFQMQIAGSEPNDMNLKIVIEEVDTDEC</sequence>
<gene>
    <name evidence="1" type="ORF">IAB06_01945</name>
</gene>
<accession>A0A9D1MNY0</accession>
<name>A0A9D1MNY0_9FIRM</name>
<dbReference type="AlphaFoldDB" id="A0A9D1MNY0"/>
<dbReference type="InterPro" id="IPR012674">
    <property type="entry name" value="Calycin"/>
</dbReference>